<reference evidence="1" key="1">
    <citation type="journal article" date="2014" name="Int. J. Syst. Evol. Microbiol.">
        <title>Complete genome sequence of Corynebacterium casei LMG S-19264T (=DSM 44701T), isolated from a smear-ripened cheese.</title>
        <authorList>
            <consortium name="US DOE Joint Genome Institute (JGI-PGF)"/>
            <person name="Walter F."/>
            <person name="Albersmeier A."/>
            <person name="Kalinowski J."/>
            <person name="Ruckert C."/>
        </authorList>
    </citation>
    <scope>NUCLEOTIDE SEQUENCE</scope>
    <source>
        <strain evidence="1">CGMCC 1.16548</strain>
    </source>
</reference>
<dbReference type="Proteomes" id="UP000617531">
    <property type="component" value="Unassembled WGS sequence"/>
</dbReference>
<name>A0A8J3M1P5_9MICO</name>
<evidence type="ECO:0008006" key="3">
    <source>
        <dbReference type="Google" id="ProtNLM"/>
    </source>
</evidence>
<dbReference type="RefSeq" id="WP_191283737.1">
    <property type="nucleotide sequence ID" value="NZ_BNAI01000005.1"/>
</dbReference>
<sequence length="387" mass="41765">MRDVVFTFTFETWSDAVARGMARPPDRLALTLLEHPDVRKLLVADPPRNAARRLAKRLLGRHDAPFPASPGRSHVTPVSWRSVDPVSIPGQERQGRAYDAALAASASAQGMSDVAVITASPFAAGYSPFDWAAGATYYARDDWTQLPARRAWWPALRESYARLRASGRPVIAVSQAILDRIEPTGEALVVPNGVEPAEWVGPKPADPAWLAGIPHPRALYVGTLDSRLDVPGLLELAPRRPDLQVVLLGVVGDAEAVAPLYGVPNIHVLPPTDRAGLVAAVRNSDLCLVSHARTALTEAMSPLKIYEYLAGGAPVLSIDLAPVRGIDPRVLLTDTTAQFADRLDEALALGPADEDARLDFVAANSWRSRHDRILDVAFRAGTVRARA</sequence>
<proteinExistence type="predicted"/>
<evidence type="ECO:0000313" key="2">
    <source>
        <dbReference type="Proteomes" id="UP000617531"/>
    </source>
</evidence>
<dbReference type="SUPFAM" id="SSF53756">
    <property type="entry name" value="UDP-Glycosyltransferase/glycogen phosphorylase"/>
    <property type="match status" value="1"/>
</dbReference>
<gene>
    <name evidence="1" type="ORF">GCM10011600_23840</name>
</gene>
<organism evidence="1 2">
    <name type="scientific">Pseudolysinimonas yzui</name>
    <dbReference type="NCBI Taxonomy" id="2708254"/>
    <lineage>
        <taxon>Bacteria</taxon>
        <taxon>Bacillati</taxon>
        <taxon>Actinomycetota</taxon>
        <taxon>Actinomycetes</taxon>
        <taxon>Micrococcales</taxon>
        <taxon>Microbacteriaceae</taxon>
        <taxon>Pseudolysinimonas</taxon>
    </lineage>
</organism>
<protein>
    <recommendedName>
        <fullName evidence="3">Glycosyltransferase</fullName>
    </recommendedName>
</protein>
<dbReference type="Gene3D" id="3.40.50.2000">
    <property type="entry name" value="Glycogen Phosphorylase B"/>
    <property type="match status" value="1"/>
</dbReference>
<dbReference type="AlphaFoldDB" id="A0A8J3M1P5"/>
<accession>A0A8J3M1P5</accession>
<evidence type="ECO:0000313" key="1">
    <source>
        <dbReference type="EMBL" id="GHF21995.1"/>
    </source>
</evidence>
<keyword evidence="2" id="KW-1185">Reference proteome</keyword>
<comment type="caution">
    <text evidence="1">The sequence shown here is derived from an EMBL/GenBank/DDBJ whole genome shotgun (WGS) entry which is preliminary data.</text>
</comment>
<dbReference type="EMBL" id="BNAI01000005">
    <property type="protein sequence ID" value="GHF21995.1"/>
    <property type="molecule type" value="Genomic_DNA"/>
</dbReference>
<reference evidence="1" key="2">
    <citation type="submission" date="2020-09" db="EMBL/GenBank/DDBJ databases">
        <authorList>
            <person name="Sun Q."/>
            <person name="Zhou Y."/>
        </authorList>
    </citation>
    <scope>NUCLEOTIDE SEQUENCE</scope>
    <source>
        <strain evidence="1">CGMCC 1.16548</strain>
    </source>
</reference>